<dbReference type="AlphaFoldDB" id="A0A2P7STB2"/>
<dbReference type="InterPro" id="IPR011009">
    <property type="entry name" value="Kinase-like_dom_sf"/>
</dbReference>
<accession>A0A2P7STB2</accession>
<keyword evidence="1" id="KW-0418">Kinase</keyword>
<evidence type="ECO:0000313" key="1">
    <source>
        <dbReference type="EMBL" id="PSJ65710.1"/>
    </source>
</evidence>
<reference evidence="1 2" key="1">
    <citation type="submission" date="2018-03" db="EMBL/GenBank/DDBJ databases">
        <title>The draft genome of Mesorhizobium sp. 6GN-30.</title>
        <authorList>
            <person name="Liu L."/>
            <person name="Li L."/>
            <person name="Wang T."/>
            <person name="Zhang X."/>
            <person name="Liang L."/>
        </authorList>
    </citation>
    <scope>NUCLEOTIDE SEQUENCE [LARGE SCALE GENOMIC DNA]</scope>
    <source>
        <strain evidence="1 2">6GN30</strain>
    </source>
</reference>
<dbReference type="Pfam" id="PF04655">
    <property type="entry name" value="APH_6_hur"/>
    <property type="match status" value="1"/>
</dbReference>
<dbReference type="GO" id="GO:0016301">
    <property type="term" value="F:kinase activity"/>
    <property type="evidence" value="ECO:0007669"/>
    <property type="project" value="UniProtKB-KW"/>
</dbReference>
<name>A0A2P7STB2_9HYPH</name>
<gene>
    <name evidence="1" type="ORF">C7I84_00875</name>
</gene>
<organism evidence="1 2">
    <name type="scientific">Kumtagia ephedrae</name>
    <dbReference type="NCBI Taxonomy" id="2116701"/>
    <lineage>
        <taxon>Bacteria</taxon>
        <taxon>Pseudomonadati</taxon>
        <taxon>Pseudomonadota</taxon>
        <taxon>Alphaproteobacteria</taxon>
        <taxon>Hyphomicrobiales</taxon>
        <taxon>Phyllobacteriaceae</taxon>
        <taxon>Kumtagia</taxon>
    </lineage>
</organism>
<protein>
    <submittedName>
        <fullName evidence="1">3'-kinase</fullName>
    </submittedName>
</protein>
<evidence type="ECO:0000313" key="2">
    <source>
        <dbReference type="Proteomes" id="UP000241229"/>
    </source>
</evidence>
<dbReference type="Proteomes" id="UP000241229">
    <property type="component" value="Unassembled WGS sequence"/>
</dbReference>
<keyword evidence="2" id="KW-1185">Reference proteome</keyword>
<sequence>MDSPVFPLRWNVSEPVLLTETFSSRIWTVRLADGTPAIVKNLKPVNDVWDELRGAHYLSWRDGEGAVRLLGRDGQRMLLEHGGDRLLSQDVAEKGDVFATEVAADVMERLLSPSDIPYPADLQPLRERFRSLFRNARIDRDAGKPSLYVEAANIAERLLSNPREVRPLHGDLHHQNVLFGLRGWLAIDPKGVLGDPGFDAGNVFYNPLDRDDLCLDPERIARMANVFARTLTQHPTAILDHAFAYGCLSAAWHAEDGQPVEEQRTLAIARAIREVAVRL</sequence>
<proteinExistence type="predicted"/>
<comment type="caution">
    <text evidence="1">The sequence shown here is derived from an EMBL/GenBank/DDBJ whole genome shotgun (WGS) entry which is preliminary data.</text>
</comment>
<dbReference type="InterPro" id="IPR006748">
    <property type="entry name" value="NH2Glyco/OHUrea_AB-resist_kin"/>
</dbReference>
<dbReference type="EMBL" id="PXYK01000001">
    <property type="protein sequence ID" value="PSJ65710.1"/>
    <property type="molecule type" value="Genomic_DNA"/>
</dbReference>
<keyword evidence="1" id="KW-0808">Transferase</keyword>
<dbReference type="RefSeq" id="WP_106770252.1">
    <property type="nucleotide sequence ID" value="NZ_PXYK01000001.1"/>
</dbReference>
<dbReference type="OrthoDB" id="3638028at2"/>
<dbReference type="GO" id="GO:0016773">
    <property type="term" value="F:phosphotransferase activity, alcohol group as acceptor"/>
    <property type="evidence" value="ECO:0007669"/>
    <property type="project" value="InterPro"/>
</dbReference>
<dbReference type="SUPFAM" id="SSF56112">
    <property type="entry name" value="Protein kinase-like (PK-like)"/>
    <property type="match status" value="1"/>
</dbReference>
<dbReference type="GO" id="GO:0019748">
    <property type="term" value="P:secondary metabolic process"/>
    <property type="evidence" value="ECO:0007669"/>
    <property type="project" value="InterPro"/>
</dbReference>